<name>A0A3B0XR74_9ZZZZ</name>
<protein>
    <submittedName>
        <fullName evidence="2">Uncharacterized protein</fullName>
    </submittedName>
</protein>
<reference evidence="2" key="1">
    <citation type="submission" date="2018-06" db="EMBL/GenBank/DDBJ databases">
        <authorList>
            <person name="Zhirakovskaya E."/>
        </authorList>
    </citation>
    <scope>NUCLEOTIDE SEQUENCE</scope>
</reference>
<dbReference type="SUPFAM" id="SSF52266">
    <property type="entry name" value="SGNH hydrolase"/>
    <property type="match status" value="1"/>
</dbReference>
<organism evidence="2">
    <name type="scientific">hydrothermal vent metagenome</name>
    <dbReference type="NCBI Taxonomy" id="652676"/>
    <lineage>
        <taxon>unclassified sequences</taxon>
        <taxon>metagenomes</taxon>
        <taxon>ecological metagenomes</taxon>
    </lineage>
</organism>
<sequence length="340" mass="39706">MKSHNISTTEKKNKYSLYVWVAAAVFISTYLLSLYWVNSYPMVYESREYPMWKHVKELMNAKTDDSLKLIVIGDSRAKAGFMPRQINYKTLNLAVGGSTPVEGYFTLLTYLENNPDPENLVLSYSPLHMSHDMYYWERTVKYDFLKNSQYNEISKKIPELIDPEIGSVNLRWKYKYLTSMYISSVITGLTKKRWIKNEETYKYLIRSDGHSFFGTRKGSSSYNGEVKLADDFHSSDLIDFYFNKTIQLAESHNINVYWYTMPFNEASCEKVSKKLVYNFNKYIENINKKTDLEIIKKIHCLGNRYYGDGSHVYEGVHITTQDIITGIEEKNISVSQVPLE</sequence>
<evidence type="ECO:0000256" key="1">
    <source>
        <dbReference type="SAM" id="Phobius"/>
    </source>
</evidence>
<evidence type="ECO:0000313" key="2">
    <source>
        <dbReference type="EMBL" id="VAW58674.1"/>
    </source>
</evidence>
<accession>A0A3B0XR74</accession>
<dbReference type="AlphaFoldDB" id="A0A3B0XR74"/>
<keyword evidence="1" id="KW-1133">Transmembrane helix</keyword>
<proteinExistence type="predicted"/>
<gene>
    <name evidence="2" type="ORF">MNBD_GAMMA11-2964</name>
</gene>
<keyword evidence="1" id="KW-0812">Transmembrane</keyword>
<dbReference type="EMBL" id="UOFG01000045">
    <property type="protein sequence ID" value="VAW58674.1"/>
    <property type="molecule type" value="Genomic_DNA"/>
</dbReference>
<keyword evidence="1" id="KW-0472">Membrane</keyword>
<feature type="transmembrane region" description="Helical" evidence="1">
    <location>
        <begin position="17"/>
        <end position="37"/>
    </location>
</feature>